<evidence type="ECO:0000313" key="3">
    <source>
        <dbReference type="Proteomes" id="UP000593577"/>
    </source>
</evidence>
<reference evidence="2 3" key="1">
    <citation type="journal article" date="2019" name="Genome Biol. Evol.">
        <title>Insights into the evolution of the New World diploid cottons (Gossypium, subgenus Houzingenia) based on genome sequencing.</title>
        <authorList>
            <person name="Grover C.E."/>
            <person name="Arick M.A. 2nd"/>
            <person name="Thrash A."/>
            <person name="Conover J.L."/>
            <person name="Sanders W.S."/>
            <person name="Peterson D.G."/>
            <person name="Frelichowski J.E."/>
            <person name="Scheffler J.A."/>
            <person name="Scheffler B.E."/>
            <person name="Wendel J.F."/>
        </authorList>
    </citation>
    <scope>NUCLEOTIDE SEQUENCE [LARGE SCALE GENOMIC DNA]</scope>
    <source>
        <strain evidence="2">185</strain>
        <tissue evidence="2">Leaf</tissue>
    </source>
</reference>
<protein>
    <submittedName>
        <fullName evidence="2">Uncharacterized protein</fullName>
    </submittedName>
</protein>
<dbReference type="Proteomes" id="UP000593577">
    <property type="component" value="Unassembled WGS sequence"/>
</dbReference>
<proteinExistence type="predicted"/>
<name>A0A7J8WXC0_GOSAI</name>
<dbReference type="EMBL" id="JABFAA010000004">
    <property type="protein sequence ID" value="MBA0679678.1"/>
    <property type="molecule type" value="Genomic_DNA"/>
</dbReference>
<dbReference type="AlphaFoldDB" id="A0A7J8WXC0"/>
<evidence type="ECO:0000313" key="2">
    <source>
        <dbReference type="EMBL" id="MBA0679678.1"/>
    </source>
</evidence>
<keyword evidence="3" id="KW-1185">Reference proteome</keyword>
<gene>
    <name evidence="2" type="ORF">Goari_011435</name>
</gene>
<feature type="region of interest" description="Disordered" evidence="1">
    <location>
        <begin position="1"/>
        <end position="22"/>
    </location>
</feature>
<organism evidence="2 3">
    <name type="scientific">Gossypium aridum</name>
    <name type="common">American cotton</name>
    <name type="synonym">Erioxylum aridum</name>
    <dbReference type="NCBI Taxonomy" id="34290"/>
    <lineage>
        <taxon>Eukaryota</taxon>
        <taxon>Viridiplantae</taxon>
        <taxon>Streptophyta</taxon>
        <taxon>Embryophyta</taxon>
        <taxon>Tracheophyta</taxon>
        <taxon>Spermatophyta</taxon>
        <taxon>Magnoliopsida</taxon>
        <taxon>eudicotyledons</taxon>
        <taxon>Gunneridae</taxon>
        <taxon>Pentapetalae</taxon>
        <taxon>rosids</taxon>
        <taxon>malvids</taxon>
        <taxon>Malvales</taxon>
        <taxon>Malvaceae</taxon>
        <taxon>Malvoideae</taxon>
        <taxon>Gossypium</taxon>
    </lineage>
</organism>
<accession>A0A7J8WXC0</accession>
<sequence>MEKLDKETNPLEKLLGEDVYKQ</sequence>
<evidence type="ECO:0000256" key="1">
    <source>
        <dbReference type="SAM" id="MobiDB-lite"/>
    </source>
</evidence>
<comment type="caution">
    <text evidence="2">The sequence shown here is derived from an EMBL/GenBank/DDBJ whole genome shotgun (WGS) entry which is preliminary data.</text>
</comment>